<reference evidence="4" key="1">
    <citation type="journal article" date="2014" name="Int. J. Syst. Evol. Microbiol.">
        <title>Complete genome sequence of Corynebacterium casei LMG S-19264T (=DSM 44701T), isolated from a smear-ripened cheese.</title>
        <authorList>
            <consortium name="US DOE Joint Genome Institute (JGI-PGF)"/>
            <person name="Walter F."/>
            <person name="Albersmeier A."/>
            <person name="Kalinowski J."/>
            <person name="Ruckert C."/>
        </authorList>
    </citation>
    <scope>NUCLEOTIDE SEQUENCE</scope>
    <source>
        <strain evidence="4">CGMCC 4.7110</strain>
    </source>
</reference>
<dbReference type="Gene3D" id="3.40.50.1820">
    <property type="entry name" value="alpha/beta hydrolase"/>
    <property type="match status" value="1"/>
</dbReference>
<name>A0A917XGQ3_9ACTN</name>
<gene>
    <name evidence="4" type="primary">yuxL</name>
    <name evidence="4" type="ORF">GCM10011578_054680</name>
</gene>
<dbReference type="RefSeq" id="WP_189265475.1">
    <property type="nucleotide sequence ID" value="NZ_BMML01000013.1"/>
</dbReference>
<dbReference type="PANTHER" id="PTHR42776:SF27">
    <property type="entry name" value="DIPEPTIDYL PEPTIDASE FAMILY MEMBER 6"/>
    <property type="match status" value="1"/>
</dbReference>
<dbReference type="Proteomes" id="UP000653411">
    <property type="component" value="Unassembled WGS sequence"/>
</dbReference>
<protein>
    <submittedName>
        <fullName evidence="4">Peptidase YuxL</fullName>
    </submittedName>
</protein>
<feature type="domain" description="Peptidase S9 prolyl oligopeptidase catalytic" evidence="3">
    <location>
        <begin position="437"/>
        <end position="652"/>
    </location>
</feature>
<dbReference type="InterPro" id="IPR029058">
    <property type="entry name" value="AB_hydrolase_fold"/>
</dbReference>
<organism evidence="4 5">
    <name type="scientific">Streptomyces fuscichromogenes</name>
    <dbReference type="NCBI Taxonomy" id="1324013"/>
    <lineage>
        <taxon>Bacteria</taxon>
        <taxon>Bacillati</taxon>
        <taxon>Actinomycetota</taxon>
        <taxon>Actinomycetes</taxon>
        <taxon>Kitasatosporales</taxon>
        <taxon>Streptomycetaceae</taxon>
        <taxon>Streptomyces</taxon>
    </lineage>
</organism>
<dbReference type="Pfam" id="PF00326">
    <property type="entry name" value="Peptidase_S9"/>
    <property type="match status" value="1"/>
</dbReference>
<dbReference type="SUPFAM" id="SSF53474">
    <property type="entry name" value="alpha/beta-Hydrolases"/>
    <property type="match status" value="1"/>
</dbReference>
<keyword evidence="1" id="KW-0378">Hydrolase</keyword>
<dbReference type="EMBL" id="BMML01000013">
    <property type="protein sequence ID" value="GGN22783.1"/>
    <property type="molecule type" value="Genomic_DNA"/>
</dbReference>
<dbReference type="AlphaFoldDB" id="A0A917XGQ3"/>
<sequence length="654" mass="70794">MNPSQVAALFQIRQPTLSPDGSRVAFVVQSVDEAHNRYRSRVWVAPTDGSEPAVPFSPAGSDASQPAWSPDGTRLATMSMTVDNGTVRAEIGISSPDGSGESRQLDIVGDGPHGLCWSPDGNHIAYTARASDPRYGVPENARPPLRVTRLFSRIDGLGPVADRPLHVFTVAVDASEPARDLTPGEFSLHSHEWTPDSGALVVNGATHARWDLDLRTDIFELSTGTGELRTISATDGSFQNPSVSPDGTRVAFLGADDIEDSPRNTHVGLIPIQGGERRWISRGLDRNFAPYPDIQSPRWLDDATILVTAEDRGDVALYRVDADGSSAPVRLAGDGGCVTGYDSAAGVIVYALSTPTSPSELFAVQADGRVERLTDLGAAFIADTSPRQGEHFVVRSTDGTVDIDAWILTPPDFDPHKSYPMLLNVHGGSFSQYANRFFDEFHVQAAAGYVVVWSNPRGSSGREEAFGRAIRGHALGGTGWGSVDYADLMAVTDTVIERFPFVDPDRMGILGGSFGGFLTSWTIGHTDRFAAACSERAVNNLLTMESTSDIAGVLRHHVGTSHLKDPEAYLAMSPITYAQNITTPLLILHAESDLRCPIEQAEQLFVALRTLEREVEFVRFSGEGHEMSRSGSPLHRRQRLEIVLEFFGRHLTPA</sequence>
<dbReference type="InterPro" id="IPR001375">
    <property type="entry name" value="Peptidase_S9_cat"/>
</dbReference>
<dbReference type="GO" id="GO:0004252">
    <property type="term" value="F:serine-type endopeptidase activity"/>
    <property type="evidence" value="ECO:0007669"/>
    <property type="project" value="TreeGrafter"/>
</dbReference>
<keyword evidence="2" id="KW-0720">Serine protease</keyword>
<evidence type="ECO:0000256" key="1">
    <source>
        <dbReference type="ARBA" id="ARBA00022801"/>
    </source>
</evidence>
<dbReference type="Gene3D" id="2.120.10.30">
    <property type="entry name" value="TolB, C-terminal domain"/>
    <property type="match status" value="2"/>
</dbReference>
<keyword evidence="5" id="KW-1185">Reference proteome</keyword>
<evidence type="ECO:0000313" key="4">
    <source>
        <dbReference type="EMBL" id="GGN22783.1"/>
    </source>
</evidence>
<evidence type="ECO:0000259" key="3">
    <source>
        <dbReference type="Pfam" id="PF00326"/>
    </source>
</evidence>
<evidence type="ECO:0000256" key="2">
    <source>
        <dbReference type="ARBA" id="ARBA00022825"/>
    </source>
</evidence>
<reference evidence="4" key="2">
    <citation type="submission" date="2020-09" db="EMBL/GenBank/DDBJ databases">
        <authorList>
            <person name="Sun Q."/>
            <person name="Zhou Y."/>
        </authorList>
    </citation>
    <scope>NUCLEOTIDE SEQUENCE</scope>
    <source>
        <strain evidence="4">CGMCC 4.7110</strain>
    </source>
</reference>
<dbReference type="PANTHER" id="PTHR42776">
    <property type="entry name" value="SERINE PEPTIDASE S9 FAMILY MEMBER"/>
    <property type="match status" value="1"/>
</dbReference>
<evidence type="ECO:0000313" key="5">
    <source>
        <dbReference type="Proteomes" id="UP000653411"/>
    </source>
</evidence>
<keyword evidence="2" id="KW-0645">Protease</keyword>
<comment type="caution">
    <text evidence="4">The sequence shown here is derived from an EMBL/GenBank/DDBJ whole genome shotgun (WGS) entry which is preliminary data.</text>
</comment>
<proteinExistence type="predicted"/>
<dbReference type="InterPro" id="IPR011042">
    <property type="entry name" value="6-blade_b-propeller_TolB-like"/>
</dbReference>
<accession>A0A917XGQ3</accession>
<dbReference type="Pfam" id="PF07676">
    <property type="entry name" value="PD40"/>
    <property type="match status" value="4"/>
</dbReference>
<dbReference type="SUPFAM" id="SSF82171">
    <property type="entry name" value="DPP6 N-terminal domain-like"/>
    <property type="match status" value="1"/>
</dbReference>
<dbReference type="InterPro" id="IPR011659">
    <property type="entry name" value="WD40"/>
</dbReference>
<dbReference type="GO" id="GO:0006508">
    <property type="term" value="P:proteolysis"/>
    <property type="evidence" value="ECO:0007669"/>
    <property type="project" value="InterPro"/>
</dbReference>